<dbReference type="NCBIfam" id="NF008340">
    <property type="entry name" value="PRK11126.1"/>
    <property type="match status" value="1"/>
</dbReference>
<comment type="function">
    <text evidence="3">Catalyzes a proton abstraction reaction that results in 2,5-elimination of pyruvate from 2-succinyl-5-enolpyruvyl-6-hydroxy-3-cyclohexene-1-carboxylate (SEPHCHC) and the formation of 2-succinyl-6-hydroxy-2,4-cyclohexadiene-1-carboxylate (SHCHC).</text>
</comment>
<dbReference type="SUPFAM" id="SSF53474">
    <property type="entry name" value="alpha/beta-Hydrolases"/>
    <property type="match status" value="1"/>
</dbReference>
<dbReference type="InterPro" id="IPR029058">
    <property type="entry name" value="AB_hydrolase_fold"/>
</dbReference>
<protein>
    <recommendedName>
        <fullName evidence="3">Putative 2-succinyl-6-hydroxy-2,4-cyclohexadiene-1-carboxylate synthase</fullName>
        <shortName evidence="3">SHCHC synthase</shortName>
        <ecNumber evidence="3">4.2.99.20</ecNumber>
    </recommendedName>
</protein>
<comment type="catalytic activity">
    <reaction evidence="3">
        <text>5-enolpyruvoyl-6-hydroxy-2-succinyl-cyclohex-3-ene-1-carboxylate = (1R,6R)-6-hydroxy-2-succinyl-cyclohexa-2,4-diene-1-carboxylate + pyruvate</text>
        <dbReference type="Rhea" id="RHEA:25597"/>
        <dbReference type="ChEBI" id="CHEBI:15361"/>
        <dbReference type="ChEBI" id="CHEBI:58689"/>
        <dbReference type="ChEBI" id="CHEBI:58818"/>
        <dbReference type="EC" id="4.2.99.20"/>
    </reaction>
</comment>
<evidence type="ECO:0000256" key="3">
    <source>
        <dbReference type="HAMAP-Rule" id="MF_01660"/>
    </source>
</evidence>
<comment type="pathway">
    <text evidence="3">Quinol/quinone metabolism; menaquinone biosynthesis.</text>
</comment>
<keyword evidence="1 3" id="KW-0474">Menaquinone biosynthesis</keyword>
<dbReference type="EMBL" id="AE016827">
    <property type="protein sequence ID" value="AAU38400.1"/>
    <property type="molecule type" value="Genomic_DNA"/>
</dbReference>
<sequence>MNTMTLVFLHGLLGTKSDWRKIIENLPHFRCVSLDLPFHGEHKFTEANNFEQCADFISHQIKSAVGNQPYFLVGYSLGGRIALYYALQSQCEKGNLQGLILEGANLGLTCDEARKVRWKNDEFWAQRFITESAESVLNDWYQQPVFAHLNAQQRADLIEKRVTNCGKNIGKMLEATSLAKQPYLGDKVRESTLPVYYLAGEKDQKFRQMAVQEKLNLQLIANAGHNAHLENPVEFSQKLTALLRNHKIKKTDNL</sequence>
<gene>
    <name evidence="5" type="primary">mhpC</name>
    <name evidence="3" type="synonym">menH</name>
    <name evidence="5" type="ordered locus">MS1793</name>
</gene>
<dbReference type="Proteomes" id="UP000000607">
    <property type="component" value="Chromosome"/>
</dbReference>
<comment type="similarity">
    <text evidence="3">Belongs to the AB hydrolase superfamily. MenH family.</text>
</comment>
<dbReference type="UniPathway" id="UPA01057">
    <property type="reaction ID" value="UER00900"/>
</dbReference>
<feature type="domain" description="AB hydrolase-1" evidence="4">
    <location>
        <begin position="5"/>
        <end position="232"/>
    </location>
</feature>
<dbReference type="MEROPS" id="S33.996"/>
<dbReference type="Pfam" id="PF00561">
    <property type="entry name" value="Abhydrolase_1"/>
    <property type="match status" value="1"/>
</dbReference>
<evidence type="ECO:0000256" key="1">
    <source>
        <dbReference type="ARBA" id="ARBA00022428"/>
    </source>
</evidence>
<comment type="pathway">
    <text evidence="3">Quinol/quinone metabolism; 1,4-dihydroxy-2-naphthoate biosynthesis; 1,4-dihydroxy-2-naphthoate from chorismate: step 3/7.</text>
</comment>
<dbReference type="AlphaFoldDB" id="Q65RL0"/>
<organism evidence="5 6">
    <name type="scientific">Mannheimia succiniciproducens (strain KCTC 0769BP / MBEL55E)</name>
    <dbReference type="NCBI Taxonomy" id="221988"/>
    <lineage>
        <taxon>Bacteria</taxon>
        <taxon>Pseudomonadati</taxon>
        <taxon>Pseudomonadota</taxon>
        <taxon>Gammaproteobacteria</taxon>
        <taxon>Pasteurellales</taxon>
        <taxon>Pasteurellaceae</taxon>
        <taxon>Basfia</taxon>
    </lineage>
</organism>
<dbReference type="ESTHER" id="mansm-q65rl0">
    <property type="family name" value="MenH_SHCHC"/>
</dbReference>
<dbReference type="Gene3D" id="3.40.50.1820">
    <property type="entry name" value="alpha/beta hydrolase"/>
    <property type="match status" value="1"/>
</dbReference>
<keyword evidence="6" id="KW-1185">Reference proteome</keyword>
<dbReference type="eggNOG" id="COG2267">
    <property type="taxonomic scope" value="Bacteria"/>
</dbReference>
<proteinExistence type="inferred from homology"/>
<comment type="subunit">
    <text evidence="3">Monomer.</text>
</comment>
<dbReference type="NCBIfam" id="TIGR03695">
    <property type="entry name" value="menH_SHCHC"/>
    <property type="match status" value="1"/>
</dbReference>
<dbReference type="InterPro" id="IPR000073">
    <property type="entry name" value="AB_hydrolase_1"/>
</dbReference>
<name>Q65RL0_MANSM</name>
<evidence type="ECO:0000313" key="5">
    <source>
        <dbReference type="EMBL" id="AAU38400.1"/>
    </source>
</evidence>
<dbReference type="HAMAP" id="MF_01660">
    <property type="entry name" value="MenH"/>
    <property type="match status" value="1"/>
</dbReference>
<dbReference type="GO" id="GO:0070205">
    <property type="term" value="F:2-succinyl-6-hydroxy-2,4-cyclohexadiene-1-carboxylate synthase activity"/>
    <property type="evidence" value="ECO:0007669"/>
    <property type="project" value="UniProtKB-UniRule"/>
</dbReference>
<dbReference type="InterPro" id="IPR022485">
    <property type="entry name" value="SHCHC_synthase_MenH"/>
</dbReference>
<reference evidence="5 6" key="1">
    <citation type="journal article" date="2004" name="Nat. Biotechnol.">
        <title>The genome sequence of the capnophilic rumen bacterium Mannheimia succiniciproducens.</title>
        <authorList>
            <person name="Hong S.H."/>
            <person name="Kim J.S."/>
            <person name="Lee S.Y."/>
            <person name="In Y.H."/>
            <person name="Choi S.S."/>
            <person name="Rih J.-K."/>
            <person name="Kim C.H."/>
            <person name="Jeong H."/>
            <person name="Hur C.G."/>
            <person name="Kim J.J."/>
        </authorList>
    </citation>
    <scope>NUCLEOTIDE SEQUENCE [LARGE SCALE GENOMIC DNA]</scope>
    <source>
        <strain evidence="6">KCTC 0769BP / MBEL55E</strain>
    </source>
</reference>
<dbReference type="HOGENOM" id="CLU_020336_38_2_6"/>
<keyword evidence="2 3" id="KW-0456">Lyase</keyword>
<accession>Q65RL0</accession>
<evidence type="ECO:0000259" key="4">
    <source>
        <dbReference type="Pfam" id="PF00561"/>
    </source>
</evidence>
<dbReference type="STRING" id="221988.MS1793"/>
<evidence type="ECO:0000313" key="6">
    <source>
        <dbReference type="Proteomes" id="UP000000607"/>
    </source>
</evidence>
<dbReference type="UniPathway" id="UPA00079"/>
<dbReference type="PANTHER" id="PTHR42916:SF1">
    <property type="entry name" value="PROTEIN PHYLLO, CHLOROPLASTIC"/>
    <property type="match status" value="1"/>
</dbReference>
<evidence type="ECO:0000256" key="2">
    <source>
        <dbReference type="ARBA" id="ARBA00023239"/>
    </source>
</evidence>
<dbReference type="KEGG" id="msu:MS1793"/>
<dbReference type="EC" id="4.2.99.20" evidence="3"/>
<dbReference type="PANTHER" id="PTHR42916">
    <property type="entry name" value="2-SUCCINYL-5-ENOLPYRUVYL-6-HYDROXY-3-CYCLOHEXENE-1-CARBOXYLATE SYNTHASE"/>
    <property type="match status" value="1"/>
</dbReference>
<dbReference type="GO" id="GO:0009234">
    <property type="term" value="P:menaquinone biosynthetic process"/>
    <property type="evidence" value="ECO:0007669"/>
    <property type="project" value="UniProtKB-UniRule"/>
</dbReference>